<evidence type="ECO:0000313" key="1">
    <source>
        <dbReference type="EMBL" id="KAK4475692.1"/>
    </source>
</evidence>
<evidence type="ECO:0000313" key="2">
    <source>
        <dbReference type="Proteomes" id="UP001292079"/>
    </source>
</evidence>
<gene>
    <name evidence="1" type="ORF">MN116_000958</name>
</gene>
<accession>A0AAE2D961</accession>
<dbReference type="PANTHER" id="PTHR11440">
    <property type="entry name" value="LECITHIN-CHOLESTEROL ACYLTRANSFERASE-RELATED"/>
    <property type="match status" value="1"/>
</dbReference>
<name>A0AAE2D961_SCHME</name>
<keyword evidence="2" id="KW-1185">Reference proteome</keyword>
<reference evidence="1" key="2">
    <citation type="journal article" date="2023" name="Infect Dis Poverty">
        <title>Chromosome-scale genome of the human blood fluke Schistosoma mekongi and its implications for public health.</title>
        <authorList>
            <person name="Zhou M."/>
            <person name="Xu L."/>
            <person name="Xu D."/>
            <person name="Chen W."/>
            <person name="Khan J."/>
            <person name="Hu Y."/>
            <person name="Huang H."/>
            <person name="Wei H."/>
            <person name="Zhang Y."/>
            <person name="Chusongsang P."/>
            <person name="Tanasarnprasert K."/>
            <person name="Hu X."/>
            <person name="Limpanont Y."/>
            <person name="Lv Z."/>
        </authorList>
    </citation>
    <scope>NUCLEOTIDE SEQUENCE</scope>
    <source>
        <strain evidence="1">LV_2022a</strain>
    </source>
</reference>
<proteinExistence type="predicted"/>
<dbReference type="InterPro" id="IPR003386">
    <property type="entry name" value="LACT/PDAT_acylTrfase"/>
</dbReference>
<dbReference type="Gene3D" id="3.40.50.1820">
    <property type="entry name" value="alpha/beta hydrolase"/>
    <property type="match status" value="2"/>
</dbReference>
<dbReference type="AlphaFoldDB" id="A0AAE2D961"/>
<dbReference type="GO" id="GO:0008374">
    <property type="term" value="F:O-acyltransferase activity"/>
    <property type="evidence" value="ECO:0007669"/>
    <property type="project" value="InterPro"/>
</dbReference>
<protein>
    <recommendedName>
        <fullName evidence="3">Group XV phospholipase A2</fullName>
    </recommendedName>
</protein>
<dbReference type="InterPro" id="IPR029058">
    <property type="entry name" value="AB_hydrolase_fold"/>
</dbReference>
<organism evidence="1 2">
    <name type="scientific">Schistosoma mekongi</name>
    <name type="common">Parasitic worm</name>
    <dbReference type="NCBI Taxonomy" id="38744"/>
    <lineage>
        <taxon>Eukaryota</taxon>
        <taxon>Metazoa</taxon>
        <taxon>Spiralia</taxon>
        <taxon>Lophotrochozoa</taxon>
        <taxon>Platyhelminthes</taxon>
        <taxon>Trematoda</taxon>
        <taxon>Digenea</taxon>
        <taxon>Strigeidida</taxon>
        <taxon>Schistosomatoidea</taxon>
        <taxon>Schistosomatidae</taxon>
        <taxon>Schistosoma</taxon>
    </lineage>
</organism>
<comment type="caution">
    <text evidence="1">The sequence shown here is derived from an EMBL/GenBank/DDBJ whole genome shotgun (WGS) entry which is preliminary data.</text>
</comment>
<evidence type="ECO:0008006" key="3">
    <source>
        <dbReference type="Google" id="ProtNLM"/>
    </source>
</evidence>
<reference evidence="1" key="1">
    <citation type="submission" date="2022-04" db="EMBL/GenBank/DDBJ databases">
        <authorList>
            <person name="Xu L."/>
            <person name="Lv Z."/>
        </authorList>
    </citation>
    <scope>NUCLEOTIDE SEQUENCE</scope>
    <source>
        <strain evidence="1">LV_2022a</strain>
    </source>
</reference>
<sequence>MNYELIISKSRLVASFSTFNKKLTVDSKIPFSFNYEFFIRPIRNAPLQYVTNDNNTYPIILIPGLGGSQAYCQLNASKSVDNLVWLNLLYMMIPHKLQTYFGLHYNPVTLNAEDNDECNVIFPGWGDTKSVEYLQTKGFRFFNYFGSLVNDIIKNKFFIKNFTIRGAPYDFRKLPNENIHFMDKFKLLVEETYTNAHQRPVVLLGHSMGSLYTLNFLNKQTKRWKQKYIKSYISVSAPFGGAVKALIGIVTGDNFGIFYRSPMAFRKALRSFPSIIANLPDPRIWPSNDILITTPLKNYTAQNYSVLFEDIDFPLGYQIMQKALHEFKTLEYPKDVPEVYCVYSSGLLTMKRLIYKSPGLFRSKFPNQSPILQYEDGDGTVNLHSLQYCNKWPNSSVIHLTASNHVPILRDKRFIKFIKEHISNDIVN</sequence>
<dbReference type="GO" id="GO:0006629">
    <property type="term" value="P:lipid metabolic process"/>
    <property type="evidence" value="ECO:0007669"/>
    <property type="project" value="InterPro"/>
</dbReference>
<dbReference type="EMBL" id="JALJAT010000001">
    <property type="protein sequence ID" value="KAK4475692.1"/>
    <property type="molecule type" value="Genomic_DNA"/>
</dbReference>
<dbReference type="Pfam" id="PF02450">
    <property type="entry name" value="LCAT"/>
    <property type="match status" value="2"/>
</dbReference>
<dbReference type="SUPFAM" id="SSF53474">
    <property type="entry name" value="alpha/beta-Hydrolases"/>
    <property type="match status" value="1"/>
</dbReference>
<dbReference type="Proteomes" id="UP001292079">
    <property type="component" value="Unassembled WGS sequence"/>
</dbReference>